<protein>
    <submittedName>
        <fullName evidence="1">Uncharacterized protein</fullName>
    </submittedName>
</protein>
<dbReference type="EMBL" id="PDCK01000043">
    <property type="protein sequence ID" value="PRQ29466.1"/>
    <property type="molecule type" value="Genomic_DNA"/>
</dbReference>
<evidence type="ECO:0000313" key="1">
    <source>
        <dbReference type="EMBL" id="PRQ29466.1"/>
    </source>
</evidence>
<accession>A0A2P6Q5K6</accession>
<comment type="caution">
    <text evidence="1">The sequence shown here is derived from an EMBL/GenBank/DDBJ whole genome shotgun (WGS) entry which is preliminary data.</text>
</comment>
<dbReference type="Proteomes" id="UP000238479">
    <property type="component" value="Chromosome 5"/>
</dbReference>
<dbReference type="AlphaFoldDB" id="A0A2P6Q5K6"/>
<sequence>MMDFLMMVDEWNVVVMVFMVVEDGTCDGGDGGDGVVKGVWVWIFFGR</sequence>
<proteinExistence type="predicted"/>
<reference evidence="1 2" key="1">
    <citation type="journal article" date="2018" name="Nat. Genet.">
        <title>The Rosa genome provides new insights in the design of modern roses.</title>
        <authorList>
            <person name="Bendahmane M."/>
        </authorList>
    </citation>
    <scope>NUCLEOTIDE SEQUENCE [LARGE SCALE GENOMIC DNA]</scope>
    <source>
        <strain evidence="2">cv. Old Blush</strain>
    </source>
</reference>
<keyword evidence="2" id="KW-1185">Reference proteome</keyword>
<evidence type="ECO:0000313" key="2">
    <source>
        <dbReference type="Proteomes" id="UP000238479"/>
    </source>
</evidence>
<gene>
    <name evidence="1" type="ORF">RchiOBHm_Chr5g0014191</name>
</gene>
<organism evidence="1 2">
    <name type="scientific">Rosa chinensis</name>
    <name type="common">China rose</name>
    <dbReference type="NCBI Taxonomy" id="74649"/>
    <lineage>
        <taxon>Eukaryota</taxon>
        <taxon>Viridiplantae</taxon>
        <taxon>Streptophyta</taxon>
        <taxon>Embryophyta</taxon>
        <taxon>Tracheophyta</taxon>
        <taxon>Spermatophyta</taxon>
        <taxon>Magnoliopsida</taxon>
        <taxon>eudicotyledons</taxon>
        <taxon>Gunneridae</taxon>
        <taxon>Pentapetalae</taxon>
        <taxon>rosids</taxon>
        <taxon>fabids</taxon>
        <taxon>Rosales</taxon>
        <taxon>Rosaceae</taxon>
        <taxon>Rosoideae</taxon>
        <taxon>Rosoideae incertae sedis</taxon>
        <taxon>Rosa</taxon>
    </lineage>
</organism>
<dbReference type="Gramene" id="PRQ29466">
    <property type="protein sequence ID" value="PRQ29466"/>
    <property type="gene ID" value="RchiOBHm_Chr5g0014191"/>
</dbReference>
<name>A0A2P6Q5K6_ROSCH</name>